<evidence type="ECO:0000256" key="1">
    <source>
        <dbReference type="SAM" id="Phobius"/>
    </source>
</evidence>
<feature type="transmembrane region" description="Helical" evidence="1">
    <location>
        <begin position="12"/>
        <end position="32"/>
    </location>
</feature>
<keyword evidence="1" id="KW-0812">Transmembrane</keyword>
<accession>A0A8S2NCJ6</accession>
<evidence type="ECO:0000313" key="2">
    <source>
        <dbReference type="EMBL" id="CAF1176090.1"/>
    </source>
</evidence>
<organism evidence="3 4">
    <name type="scientific">Didymodactylos carnosus</name>
    <dbReference type="NCBI Taxonomy" id="1234261"/>
    <lineage>
        <taxon>Eukaryota</taxon>
        <taxon>Metazoa</taxon>
        <taxon>Spiralia</taxon>
        <taxon>Gnathifera</taxon>
        <taxon>Rotifera</taxon>
        <taxon>Eurotatoria</taxon>
        <taxon>Bdelloidea</taxon>
        <taxon>Philodinida</taxon>
        <taxon>Philodinidae</taxon>
        <taxon>Didymodactylos</taxon>
    </lineage>
</organism>
<dbReference type="Proteomes" id="UP000682733">
    <property type="component" value="Unassembled WGS sequence"/>
</dbReference>
<evidence type="ECO:0008006" key="5">
    <source>
        <dbReference type="Google" id="ProtNLM"/>
    </source>
</evidence>
<dbReference type="EMBL" id="CAJOBA010034534">
    <property type="protein sequence ID" value="CAF3987274.1"/>
    <property type="molecule type" value="Genomic_DNA"/>
</dbReference>
<gene>
    <name evidence="2" type="ORF">OVA965_LOCUS22818</name>
    <name evidence="3" type="ORF">TMI583_LOCUS23532</name>
</gene>
<evidence type="ECO:0000313" key="4">
    <source>
        <dbReference type="Proteomes" id="UP000682733"/>
    </source>
</evidence>
<evidence type="ECO:0000313" key="3">
    <source>
        <dbReference type="EMBL" id="CAF3987274.1"/>
    </source>
</evidence>
<feature type="non-terminal residue" evidence="3">
    <location>
        <position position="1"/>
    </location>
</feature>
<keyword evidence="1" id="KW-0472">Membrane</keyword>
<proteinExistence type="predicted"/>
<sequence>SLGTSGKSTEKLIITDDIGAVCLAIYGIPIWLPQIRKHVQRACHRIVENPDTQSKIRKIAANVLEETKRSKENVHLGETIICHGGGDTVIIMQMITLPKDMVQQRTQESFGKLKRTLEKIEHIGHVIVHWEL</sequence>
<reference evidence="3" key="1">
    <citation type="submission" date="2021-02" db="EMBL/GenBank/DDBJ databases">
        <authorList>
            <person name="Nowell W R."/>
        </authorList>
    </citation>
    <scope>NUCLEOTIDE SEQUENCE</scope>
</reference>
<name>A0A8S2NCJ6_9BILA</name>
<keyword evidence="1" id="KW-1133">Transmembrane helix</keyword>
<protein>
    <recommendedName>
        <fullName evidence="5">Cation efflux protein cytoplasmic domain-containing protein</fullName>
    </recommendedName>
</protein>
<dbReference type="EMBL" id="CAJNOK010013009">
    <property type="protein sequence ID" value="CAF1176090.1"/>
    <property type="molecule type" value="Genomic_DNA"/>
</dbReference>
<dbReference type="AlphaFoldDB" id="A0A8S2NCJ6"/>
<comment type="caution">
    <text evidence="3">The sequence shown here is derived from an EMBL/GenBank/DDBJ whole genome shotgun (WGS) entry which is preliminary data.</text>
</comment>
<dbReference type="Proteomes" id="UP000677228">
    <property type="component" value="Unassembled WGS sequence"/>
</dbReference>